<protein>
    <submittedName>
        <fullName evidence="2">Uncharacterized protein</fullName>
    </submittedName>
</protein>
<dbReference type="Proteomes" id="UP000663828">
    <property type="component" value="Unassembled WGS sequence"/>
</dbReference>
<proteinExistence type="predicted"/>
<gene>
    <name evidence="2" type="ORF">XAT740_LOCUS60036</name>
</gene>
<dbReference type="AlphaFoldDB" id="A0A816GVB7"/>
<reference evidence="2" key="1">
    <citation type="submission" date="2021-02" db="EMBL/GenBank/DDBJ databases">
        <authorList>
            <person name="Nowell W R."/>
        </authorList>
    </citation>
    <scope>NUCLEOTIDE SEQUENCE</scope>
</reference>
<evidence type="ECO:0000313" key="3">
    <source>
        <dbReference type="Proteomes" id="UP000663828"/>
    </source>
</evidence>
<accession>A0A816GVB7</accession>
<evidence type="ECO:0000256" key="1">
    <source>
        <dbReference type="SAM" id="MobiDB-lite"/>
    </source>
</evidence>
<keyword evidence="3" id="KW-1185">Reference proteome</keyword>
<name>A0A816GVB7_ADIRI</name>
<evidence type="ECO:0000313" key="2">
    <source>
        <dbReference type="EMBL" id="CAF1678274.1"/>
    </source>
</evidence>
<dbReference type="EMBL" id="CAJNOR010014440">
    <property type="protein sequence ID" value="CAF1678274.1"/>
    <property type="molecule type" value="Genomic_DNA"/>
</dbReference>
<sequence length="167" mass="19161">MLPSAQTDLRTVEGAKRRRANTKKLRDENEKLLKEVKKLKNENAEMKKILSEQHLGITNTVDTTPALSPTKLFIGTVSPAAKRRAKRRLLDEKENLPRGSVSKLKNLEGDRRVFMSRQHQQTGTRQKKTASWKTNTIPVKPFINSSSTIRNRNWNYMPSFHIHALCS</sequence>
<feature type="region of interest" description="Disordered" evidence="1">
    <location>
        <begin position="1"/>
        <end position="22"/>
    </location>
</feature>
<comment type="caution">
    <text evidence="2">The sequence shown here is derived from an EMBL/GenBank/DDBJ whole genome shotgun (WGS) entry which is preliminary data.</text>
</comment>
<organism evidence="2 3">
    <name type="scientific">Adineta ricciae</name>
    <name type="common">Rotifer</name>
    <dbReference type="NCBI Taxonomy" id="249248"/>
    <lineage>
        <taxon>Eukaryota</taxon>
        <taxon>Metazoa</taxon>
        <taxon>Spiralia</taxon>
        <taxon>Gnathifera</taxon>
        <taxon>Rotifera</taxon>
        <taxon>Eurotatoria</taxon>
        <taxon>Bdelloidea</taxon>
        <taxon>Adinetida</taxon>
        <taxon>Adinetidae</taxon>
        <taxon>Adineta</taxon>
    </lineage>
</organism>